<evidence type="ECO:0000259" key="1">
    <source>
        <dbReference type="Pfam" id="PF13860"/>
    </source>
</evidence>
<protein>
    <submittedName>
        <fullName evidence="2">T9SS type A sorting domain-containing protein</fullName>
    </submittedName>
</protein>
<dbReference type="InterPro" id="IPR026444">
    <property type="entry name" value="Secre_tail"/>
</dbReference>
<dbReference type="Proteomes" id="UP000428260">
    <property type="component" value="Chromosome"/>
</dbReference>
<organism evidence="2 3">
    <name type="scientific">Maribellus comscasis</name>
    <dbReference type="NCBI Taxonomy" id="2681766"/>
    <lineage>
        <taxon>Bacteria</taxon>
        <taxon>Pseudomonadati</taxon>
        <taxon>Bacteroidota</taxon>
        <taxon>Bacteroidia</taxon>
        <taxon>Marinilabiliales</taxon>
        <taxon>Prolixibacteraceae</taxon>
        <taxon>Maribellus</taxon>
    </lineage>
</organism>
<evidence type="ECO:0000313" key="2">
    <source>
        <dbReference type="EMBL" id="QGY45128.1"/>
    </source>
</evidence>
<dbReference type="Pfam" id="PF13860">
    <property type="entry name" value="FlgD_ig"/>
    <property type="match status" value="1"/>
</dbReference>
<dbReference type="NCBIfam" id="TIGR04183">
    <property type="entry name" value="Por_Secre_tail"/>
    <property type="match status" value="1"/>
</dbReference>
<name>A0A6I6JVJ7_9BACT</name>
<dbReference type="InterPro" id="IPR025965">
    <property type="entry name" value="FlgD/Vpr_Ig-like"/>
</dbReference>
<dbReference type="RefSeq" id="WP_158868105.1">
    <property type="nucleotide sequence ID" value="NZ_CP046401.1"/>
</dbReference>
<gene>
    <name evidence="2" type="ORF">GM418_16060</name>
</gene>
<reference evidence="2 3" key="1">
    <citation type="submission" date="2019-11" db="EMBL/GenBank/DDBJ databases">
        <authorList>
            <person name="Zheng R.K."/>
            <person name="Sun C.M."/>
        </authorList>
    </citation>
    <scope>NUCLEOTIDE SEQUENCE [LARGE SCALE GENOMIC DNA]</scope>
    <source>
        <strain evidence="2 3">WC007</strain>
    </source>
</reference>
<proteinExistence type="predicted"/>
<keyword evidence="3" id="KW-1185">Reference proteome</keyword>
<evidence type="ECO:0000313" key="3">
    <source>
        <dbReference type="Proteomes" id="UP000428260"/>
    </source>
</evidence>
<feature type="domain" description="FlgD/Vpr Ig-like" evidence="1">
    <location>
        <begin position="503"/>
        <end position="558"/>
    </location>
</feature>
<accession>A0A6I6JVJ7</accession>
<dbReference type="KEGG" id="mcos:GM418_16060"/>
<dbReference type="Gene3D" id="2.60.40.4070">
    <property type="match status" value="1"/>
</dbReference>
<dbReference type="EMBL" id="CP046401">
    <property type="protein sequence ID" value="QGY45128.1"/>
    <property type="molecule type" value="Genomic_DNA"/>
</dbReference>
<dbReference type="AlphaFoldDB" id="A0A6I6JVJ7"/>
<sequence>MKKFYLLKEITLLLFFLLFTYSVFSQESLFITTPGIELAPGETISVSAGYTDSMGIEQEVKIKWNTEPGYLGKVDKNGLFTASHSGEGILIAKYKELRDSVNLKVTGTPKGTEEENTAYPKVKVTPGKIKVMAGDSVELAAFYINELDQKVDTIFSWSVWPAELGSFSYSSENMFYAHNVGKGILVASLGELADTVKLEVEEPKVKTNNGNNSRQMQILPGDTIVALGSLMQIQYDAVYKTNGNKHDDAEVVWILSGDSIGAIEASTGLLTLSGETGLALIKAEYSNFSASVELLVVDSLVDPVVNTITIHRVLPDGTELPAKLFNEGESYKIGGLPFPLNILNGGMIHFPFGCIDEDILIYMFIPDEYAEVDEDSVEVEFENEIITGVKFNVMPVGSDSIVEPYYFNIPLNLSLIYKHGLLDSLGVSPENLDVFFAENTGFTDDGTGSVAIDTVKNKIYAAIEHFSTIVVKQKENETFARDLGKNTGEMLMAYPNPFSVSTQLAFKLSKKSDIDLSIYNLFGQKVKVLVHEEKSEGLHTVEWNGMNENGTLSSPGIYFCRMLLNGDKAVVKQLILNNR</sequence>